<evidence type="ECO:0000313" key="5">
    <source>
        <dbReference type="Proteomes" id="UP000702954"/>
    </source>
</evidence>
<keyword evidence="5" id="KW-1185">Reference proteome</keyword>
<evidence type="ECO:0000313" key="3">
    <source>
        <dbReference type="EMBL" id="TCS60298.1"/>
    </source>
</evidence>
<name>A0A4R3J399_9FIRM</name>
<dbReference type="Proteomes" id="UP000702954">
    <property type="component" value="Unassembled WGS sequence"/>
</dbReference>
<feature type="chain" id="PRO_5020975078" evidence="1">
    <location>
        <begin position="28"/>
        <end position="152"/>
    </location>
</feature>
<dbReference type="RefSeq" id="WP_116441046.1">
    <property type="nucleotide sequence ID" value="NZ_BHEO01000002.1"/>
</dbReference>
<reference evidence="3 4" key="2">
    <citation type="submission" date="2019-03" db="EMBL/GenBank/DDBJ databases">
        <title>Genomic Encyclopedia of Type Strains, Phase IV (KMG-IV): sequencing the most valuable type-strain genomes for metagenomic binning, comparative biology and taxonomic classification.</title>
        <authorList>
            <person name="Goeker M."/>
        </authorList>
    </citation>
    <scope>NUCLEOTIDE SEQUENCE [LARGE SCALE GENOMIC DNA]</scope>
    <source>
        <strain evidence="3 4">DSM 103426</strain>
    </source>
</reference>
<evidence type="ECO:0000313" key="4">
    <source>
        <dbReference type="Proteomes" id="UP000294613"/>
    </source>
</evidence>
<keyword evidence="1" id="KW-0732">Signal</keyword>
<evidence type="ECO:0000313" key="2">
    <source>
        <dbReference type="EMBL" id="GBU03828.1"/>
    </source>
</evidence>
<organism evidence="3 4">
    <name type="scientific">Faecalimonas umbilicata</name>
    <dbReference type="NCBI Taxonomy" id="1912855"/>
    <lineage>
        <taxon>Bacteria</taxon>
        <taxon>Bacillati</taxon>
        <taxon>Bacillota</taxon>
        <taxon>Clostridia</taxon>
        <taxon>Lachnospirales</taxon>
        <taxon>Lachnospiraceae</taxon>
        <taxon>Faecalimonas</taxon>
    </lineage>
</organism>
<protein>
    <submittedName>
        <fullName evidence="3">Uncharacterized protein</fullName>
    </submittedName>
</protein>
<proteinExistence type="predicted"/>
<feature type="signal peptide" evidence="1">
    <location>
        <begin position="1"/>
        <end position="27"/>
    </location>
</feature>
<comment type="caution">
    <text evidence="3">The sequence shown here is derived from an EMBL/GenBank/DDBJ whole genome shotgun (WGS) entry which is preliminary data.</text>
</comment>
<sequence length="152" mass="16853">MKNLKKMLSAIFILTCGFFTIGSNVNAQTEKMESALTKEEKSEGTLEFQTKGQYLQEGQTIIVNAGKGKVNAGGKTTAQQVVNEVKIAVIIEQYNNGSWSQVYTWREAAYNDYVVSTSKTLEVPRGYYYRARGIHSANTDVGNSFTNGIWMG</sequence>
<dbReference type="Proteomes" id="UP000294613">
    <property type="component" value="Unassembled WGS sequence"/>
</dbReference>
<gene>
    <name evidence="3" type="ORF">EDD74_14415</name>
    <name evidence="2" type="ORF">FAEUMB_03690</name>
</gene>
<dbReference type="EMBL" id="BHEO01000002">
    <property type="protein sequence ID" value="GBU03828.1"/>
    <property type="molecule type" value="Genomic_DNA"/>
</dbReference>
<dbReference type="AlphaFoldDB" id="A0A4R3J399"/>
<evidence type="ECO:0000256" key="1">
    <source>
        <dbReference type="SAM" id="SignalP"/>
    </source>
</evidence>
<dbReference type="EMBL" id="SLZV01000044">
    <property type="protein sequence ID" value="TCS60298.1"/>
    <property type="molecule type" value="Genomic_DNA"/>
</dbReference>
<reference evidence="2 5" key="1">
    <citation type="journal article" date="2018" name="Int. J. Syst. Evol. Microbiol.">
        <title>Draft Genome Sequence of Faecalimonas umbilicata JCM 30896T, an Acetate-Producing Bacterium Isolated from Human Feces.</title>
        <authorList>
            <person name="Sakamoto M."/>
            <person name="Ikeyama N."/>
            <person name="Yuki M."/>
            <person name="Ohkuma M."/>
        </authorList>
    </citation>
    <scope>NUCLEOTIDE SEQUENCE [LARGE SCALE GENOMIC DNA]</scope>
    <source>
        <strain evidence="2 5">EGH7</strain>
    </source>
</reference>
<accession>A0A4R3J399</accession>